<evidence type="ECO:0000313" key="5">
    <source>
        <dbReference type="Proteomes" id="UP000237347"/>
    </source>
</evidence>
<keyword evidence="1" id="KW-0862">Zinc</keyword>
<reference evidence="4 5" key="1">
    <citation type="journal article" date="2018" name="Sci. Data">
        <title>The draft genome sequence of cork oak.</title>
        <authorList>
            <person name="Ramos A.M."/>
            <person name="Usie A."/>
            <person name="Barbosa P."/>
            <person name="Barros P.M."/>
            <person name="Capote T."/>
            <person name="Chaves I."/>
            <person name="Simoes F."/>
            <person name="Abreu I."/>
            <person name="Carrasquinho I."/>
            <person name="Faro C."/>
            <person name="Guimaraes J.B."/>
            <person name="Mendonca D."/>
            <person name="Nobrega F."/>
            <person name="Rodrigues L."/>
            <person name="Saibo N.J.M."/>
            <person name="Varela M.C."/>
            <person name="Egas C."/>
            <person name="Matos J."/>
            <person name="Miguel C.M."/>
            <person name="Oliveira M.M."/>
            <person name="Ricardo C.P."/>
            <person name="Goncalves S."/>
        </authorList>
    </citation>
    <scope>NUCLEOTIDE SEQUENCE [LARGE SCALE GENOMIC DNA]</scope>
    <source>
        <strain evidence="5">cv. HL8</strain>
    </source>
</reference>
<feature type="domain" description="CCHC-type" evidence="3">
    <location>
        <begin position="95"/>
        <end position="110"/>
    </location>
</feature>
<comment type="caution">
    <text evidence="4">The sequence shown here is derived from an EMBL/GenBank/DDBJ whole genome shotgun (WGS) entry which is preliminary data.</text>
</comment>
<dbReference type="InterPro" id="IPR001878">
    <property type="entry name" value="Znf_CCHC"/>
</dbReference>
<dbReference type="PROSITE" id="PS50158">
    <property type="entry name" value="ZF_CCHC"/>
    <property type="match status" value="1"/>
</dbReference>
<evidence type="ECO:0000256" key="2">
    <source>
        <dbReference type="SAM" id="SignalP"/>
    </source>
</evidence>
<keyword evidence="1" id="KW-0863">Zinc-finger</keyword>
<feature type="chain" id="PRO_5043452127" description="CCHC-type domain-containing protein" evidence="2">
    <location>
        <begin position="20"/>
        <end position="120"/>
    </location>
</feature>
<keyword evidence="2" id="KW-0732">Signal</keyword>
<keyword evidence="1" id="KW-0479">Metal-binding</keyword>
<dbReference type="InterPro" id="IPR025836">
    <property type="entry name" value="Zn_knuckle_CX2CX4HX4C"/>
</dbReference>
<dbReference type="Proteomes" id="UP000237347">
    <property type="component" value="Unassembled WGS sequence"/>
</dbReference>
<evidence type="ECO:0000259" key="3">
    <source>
        <dbReference type="PROSITE" id="PS50158"/>
    </source>
</evidence>
<dbReference type="InterPro" id="IPR040256">
    <property type="entry name" value="At4g02000-like"/>
</dbReference>
<dbReference type="Pfam" id="PF14392">
    <property type="entry name" value="zf-CCHC_4"/>
    <property type="match status" value="1"/>
</dbReference>
<dbReference type="EMBL" id="PKMF04000285">
    <property type="protein sequence ID" value="KAK7839359.1"/>
    <property type="molecule type" value="Genomic_DNA"/>
</dbReference>
<sequence>MNASTIKFTHCLLWVQVWGLPFELFSEDVVMDMGKGIGKAVEVHCKGVAADQAKFLRIRVEVPLDKPLWRGSKINGPDGEVVWVAFKHERLISFCFRCGILGHEAKTCEKPCGTEEQENQ</sequence>
<gene>
    <name evidence="4" type="ORF">CFP56_018102</name>
</gene>
<dbReference type="PANTHER" id="PTHR31286:SF167">
    <property type="entry name" value="OS09G0268800 PROTEIN"/>
    <property type="match status" value="1"/>
</dbReference>
<evidence type="ECO:0000313" key="4">
    <source>
        <dbReference type="EMBL" id="KAK7839359.1"/>
    </source>
</evidence>
<feature type="signal peptide" evidence="2">
    <location>
        <begin position="1"/>
        <end position="19"/>
    </location>
</feature>
<keyword evidence="5" id="KW-1185">Reference proteome</keyword>
<protein>
    <recommendedName>
        <fullName evidence="3">CCHC-type domain-containing protein</fullName>
    </recommendedName>
</protein>
<accession>A0AAW0KJY5</accession>
<dbReference type="AlphaFoldDB" id="A0AAW0KJY5"/>
<organism evidence="4 5">
    <name type="scientific">Quercus suber</name>
    <name type="common">Cork oak</name>
    <dbReference type="NCBI Taxonomy" id="58331"/>
    <lineage>
        <taxon>Eukaryota</taxon>
        <taxon>Viridiplantae</taxon>
        <taxon>Streptophyta</taxon>
        <taxon>Embryophyta</taxon>
        <taxon>Tracheophyta</taxon>
        <taxon>Spermatophyta</taxon>
        <taxon>Magnoliopsida</taxon>
        <taxon>eudicotyledons</taxon>
        <taxon>Gunneridae</taxon>
        <taxon>Pentapetalae</taxon>
        <taxon>rosids</taxon>
        <taxon>fabids</taxon>
        <taxon>Fagales</taxon>
        <taxon>Fagaceae</taxon>
        <taxon>Quercus</taxon>
    </lineage>
</organism>
<evidence type="ECO:0000256" key="1">
    <source>
        <dbReference type="PROSITE-ProRule" id="PRU00047"/>
    </source>
</evidence>
<name>A0AAW0KJY5_QUESU</name>
<proteinExistence type="predicted"/>
<dbReference type="GO" id="GO:0003676">
    <property type="term" value="F:nucleic acid binding"/>
    <property type="evidence" value="ECO:0007669"/>
    <property type="project" value="InterPro"/>
</dbReference>
<dbReference type="GO" id="GO:0008270">
    <property type="term" value="F:zinc ion binding"/>
    <property type="evidence" value="ECO:0007669"/>
    <property type="project" value="UniProtKB-KW"/>
</dbReference>
<dbReference type="PANTHER" id="PTHR31286">
    <property type="entry name" value="GLYCINE-RICH CELL WALL STRUCTURAL PROTEIN 1.8-LIKE"/>
    <property type="match status" value="1"/>
</dbReference>